<dbReference type="Proteomes" id="UP000681722">
    <property type="component" value="Unassembled WGS sequence"/>
</dbReference>
<evidence type="ECO:0000313" key="5">
    <source>
        <dbReference type="Proteomes" id="UP000663829"/>
    </source>
</evidence>
<reference evidence="1" key="1">
    <citation type="submission" date="2021-02" db="EMBL/GenBank/DDBJ databases">
        <authorList>
            <person name="Nowell W R."/>
        </authorList>
    </citation>
    <scope>NUCLEOTIDE SEQUENCE</scope>
</reference>
<dbReference type="EMBL" id="CAJOBA010035727">
    <property type="protein sequence ID" value="CAF4009630.1"/>
    <property type="molecule type" value="Genomic_DNA"/>
</dbReference>
<organism evidence="1 5">
    <name type="scientific">Didymodactylos carnosus</name>
    <dbReference type="NCBI Taxonomy" id="1234261"/>
    <lineage>
        <taxon>Eukaryota</taxon>
        <taxon>Metazoa</taxon>
        <taxon>Spiralia</taxon>
        <taxon>Gnathifera</taxon>
        <taxon>Rotifera</taxon>
        <taxon>Eurotatoria</taxon>
        <taxon>Bdelloidea</taxon>
        <taxon>Philodinida</taxon>
        <taxon>Philodinidae</taxon>
        <taxon>Didymodactylos</taxon>
    </lineage>
</organism>
<dbReference type="Proteomes" id="UP000663829">
    <property type="component" value="Unassembled WGS sequence"/>
</dbReference>
<keyword evidence="5" id="KW-1185">Reference proteome</keyword>
<proteinExistence type="predicted"/>
<evidence type="ECO:0000313" key="3">
    <source>
        <dbReference type="EMBL" id="CAF3667373.1"/>
    </source>
</evidence>
<dbReference type="EMBL" id="CAJOBC010001258">
    <property type="protein sequence ID" value="CAF3667373.1"/>
    <property type="molecule type" value="Genomic_DNA"/>
</dbReference>
<dbReference type="EMBL" id="CAJNOQ010001258">
    <property type="protein sequence ID" value="CAF0881235.1"/>
    <property type="molecule type" value="Genomic_DNA"/>
</dbReference>
<sequence>MSQLPTHHHTVKRLQQHAFKSTSRPFLSRLPKIPQKIFSYSLAENFVDHSTNPLLSQLYKIESTNAAKKWPKGRFANYECTIRRKDAPEIKVKSNKYHPVIIKPRKQPIVTVKKPKVIDPTIQKQKQKQMKDQERIYDTLFAKTVKVCLIEILDFWIIMLERYQSSKIIEKQQIVPSEDTIQPSQQEIFTNIDFVNLNHVQSQFEIETSYASS</sequence>
<protein>
    <submittedName>
        <fullName evidence="1">Uncharacterized protein</fullName>
    </submittedName>
</protein>
<evidence type="ECO:0000313" key="4">
    <source>
        <dbReference type="EMBL" id="CAF4009630.1"/>
    </source>
</evidence>
<dbReference type="Proteomes" id="UP000677228">
    <property type="component" value="Unassembled WGS sequence"/>
</dbReference>
<comment type="caution">
    <text evidence="1">The sequence shown here is derived from an EMBL/GenBank/DDBJ whole genome shotgun (WGS) entry which is preliminary data.</text>
</comment>
<evidence type="ECO:0000313" key="1">
    <source>
        <dbReference type="EMBL" id="CAF0881235.1"/>
    </source>
</evidence>
<gene>
    <name evidence="1" type="ORF">GPM918_LOCUS7622</name>
    <name evidence="2" type="ORF">OVA965_LOCUS23918</name>
    <name evidence="3" type="ORF">SRO942_LOCUS7622</name>
    <name evidence="4" type="ORF">TMI583_LOCUS24638</name>
</gene>
<dbReference type="AlphaFoldDB" id="A0A813YA03"/>
<dbReference type="Proteomes" id="UP000682733">
    <property type="component" value="Unassembled WGS sequence"/>
</dbReference>
<name>A0A813YA03_9BILA</name>
<evidence type="ECO:0000313" key="2">
    <source>
        <dbReference type="EMBL" id="CAF1199516.1"/>
    </source>
</evidence>
<dbReference type="EMBL" id="CAJNOK010014194">
    <property type="protein sequence ID" value="CAF1199516.1"/>
    <property type="molecule type" value="Genomic_DNA"/>
</dbReference>
<dbReference type="OrthoDB" id="10046490at2759"/>
<accession>A0A813YA03</accession>